<keyword evidence="4" id="KW-0813">Transport</keyword>
<dbReference type="GO" id="GO:0004129">
    <property type="term" value="F:cytochrome-c oxidase activity"/>
    <property type="evidence" value="ECO:0007669"/>
    <property type="project" value="InterPro"/>
</dbReference>
<dbReference type="NCBIfam" id="TIGR01432">
    <property type="entry name" value="QOXA"/>
    <property type="match status" value="1"/>
</dbReference>
<dbReference type="EMBL" id="ACCR02000002">
    <property type="protein sequence ID" value="EFI85085.1"/>
    <property type="molecule type" value="Genomic_DNA"/>
</dbReference>
<keyword evidence="7 15" id="KW-0812">Transmembrane</keyword>
<feature type="transmembrane region" description="Helical" evidence="15">
    <location>
        <begin position="26"/>
        <end position="44"/>
    </location>
</feature>
<keyword evidence="9" id="KW-0249">Electron transport</keyword>
<comment type="subcellular location">
    <subcellularLocation>
        <location evidence="2">Cell membrane</location>
        <topology evidence="2">Multi-pass membrane protein</topology>
    </subcellularLocation>
</comment>
<evidence type="ECO:0000256" key="1">
    <source>
        <dbReference type="ARBA" id="ARBA00000725"/>
    </source>
</evidence>
<evidence type="ECO:0000256" key="10">
    <source>
        <dbReference type="ARBA" id="ARBA00022989"/>
    </source>
</evidence>
<dbReference type="eggNOG" id="COG1622">
    <property type="taxonomic scope" value="Bacteria"/>
</dbReference>
<dbReference type="STRING" id="525367.HMPREF0556_10284"/>
<dbReference type="GO" id="GO:0009486">
    <property type="term" value="F:cytochrome bo3 ubiquinol oxidase activity"/>
    <property type="evidence" value="ECO:0007669"/>
    <property type="project" value="InterPro"/>
</dbReference>
<dbReference type="Proteomes" id="UP000010119">
    <property type="component" value="Unassembled WGS sequence"/>
</dbReference>
<feature type="transmembrane region" description="Helical" evidence="15">
    <location>
        <begin position="109"/>
        <end position="129"/>
    </location>
</feature>
<name>D7UV09_LISGR</name>
<evidence type="ECO:0000256" key="5">
    <source>
        <dbReference type="ARBA" id="ARBA00022475"/>
    </source>
</evidence>
<dbReference type="GO" id="GO:0042773">
    <property type="term" value="P:ATP synthesis coupled electron transport"/>
    <property type="evidence" value="ECO:0007669"/>
    <property type="project" value="TreeGrafter"/>
</dbReference>
<feature type="region of interest" description="Disordered" evidence="14">
    <location>
        <begin position="357"/>
        <end position="387"/>
    </location>
</feature>
<evidence type="ECO:0000256" key="4">
    <source>
        <dbReference type="ARBA" id="ARBA00022448"/>
    </source>
</evidence>
<evidence type="ECO:0000256" key="2">
    <source>
        <dbReference type="ARBA" id="ARBA00004651"/>
    </source>
</evidence>
<dbReference type="InterPro" id="IPR034227">
    <property type="entry name" value="CuRO_UO_II"/>
</dbReference>
<dbReference type="InterPro" id="IPR036257">
    <property type="entry name" value="Cyt_c_oxidase_su2_TM_sf"/>
</dbReference>
<dbReference type="GO" id="GO:0005886">
    <property type="term" value="C:plasma membrane"/>
    <property type="evidence" value="ECO:0007669"/>
    <property type="project" value="UniProtKB-SubCell"/>
</dbReference>
<evidence type="ECO:0000256" key="14">
    <source>
        <dbReference type="SAM" id="MobiDB-lite"/>
    </source>
</evidence>
<feature type="domain" description="Cytochrome oxidase subunit II copper A binding" evidence="16">
    <location>
        <begin position="145"/>
        <end position="257"/>
    </location>
</feature>
<keyword evidence="19" id="KW-1185">Reference proteome</keyword>
<dbReference type="SUPFAM" id="SSF81464">
    <property type="entry name" value="Cytochrome c oxidase subunit II-like, transmembrane region"/>
    <property type="match status" value="1"/>
</dbReference>
<evidence type="ECO:0000259" key="17">
    <source>
        <dbReference type="PROSITE" id="PS50999"/>
    </source>
</evidence>
<keyword evidence="12 15" id="KW-0472">Membrane</keyword>
<evidence type="ECO:0000256" key="3">
    <source>
        <dbReference type="ARBA" id="ARBA00007866"/>
    </source>
</evidence>
<evidence type="ECO:0000256" key="8">
    <source>
        <dbReference type="ARBA" id="ARBA00022729"/>
    </source>
</evidence>
<evidence type="ECO:0000256" key="6">
    <source>
        <dbReference type="ARBA" id="ARBA00022660"/>
    </source>
</evidence>
<dbReference type="PROSITE" id="PS50857">
    <property type="entry name" value="COX2_CUA"/>
    <property type="match status" value="1"/>
</dbReference>
<dbReference type="HOGENOM" id="CLU_036876_6_0_9"/>
<proteinExistence type="inferred from homology"/>
<dbReference type="AlphaFoldDB" id="D7UV09"/>
<dbReference type="InterPro" id="IPR006332">
    <property type="entry name" value="QoxA"/>
</dbReference>
<evidence type="ECO:0000313" key="18">
    <source>
        <dbReference type="EMBL" id="EFI85085.1"/>
    </source>
</evidence>
<dbReference type="FunFam" id="2.60.40.420:FF:000014">
    <property type="entry name" value="Quinol oxidase subunit 2"/>
    <property type="match status" value="1"/>
</dbReference>
<evidence type="ECO:0000256" key="12">
    <source>
        <dbReference type="ARBA" id="ARBA00023136"/>
    </source>
</evidence>
<comment type="catalytic activity">
    <reaction evidence="1">
        <text>2 a quinol + O2 = 2 a quinone + 2 H2O</text>
        <dbReference type="Rhea" id="RHEA:55376"/>
        <dbReference type="ChEBI" id="CHEBI:15377"/>
        <dbReference type="ChEBI" id="CHEBI:15379"/>
        <dbReference type="ChEBI" id="CHEBI:24646"/>
        <dbReference type="ChEBI" id="CHEBI:132124"/>
    </reaction>
</comment>
<feature type="transmembrane region" description="Helical" evidence="15">
    <location>
        <begin position="64"/>
        <end position="88"/>
    </location>
</feature>
<dbReference type="CDD" id="cd04212">
    <property type="entry name" value="CuRO_UO_II"/>
    <property type="match status" value="1"/>
</dbReference>
<dbReference type="PANTHER" id="PTHR22888">
    <property type="entry name" value="CYTOCHROME C OXIDASE, SUBUNIT II"/>
    <property type="match status" value="1"/>
</dbReference>
<keyword evidence="10 15" id="KW-1133">Transmembrane helix</keyword>
<dbReference type="InterPro" id="IPR002429">
    <property type="entry name" value="CcO_II-like_C"/>
</dbReference>
<accession>D7UV09</accession>
<evidence type="ECO:0000256" key="13">
    <source>
        <dbReference type="ARBA" id="ARBA00033219"/>
    </source>
</evidence>
<evidence type="ECO:0000259" key="16">
    <source>
        <dbReference type="PROSITE" id="PS50857"/>
    </source>
</evidence>
<dbReference type="InterPro" id="IPR008972">
    <property type="entry name" value="Cupredoxin"/>
</dbReference>
<dbReference type="Pfam" id="PF02790">
    <property type="entry name" value="COX2_TM"/>
    <property type="match status" value="1"/>
</dbReference>
<feature type="domain" description="Cytochrome oxidase subunit II transmembrane region profile" evidence="17">
    <location>
        <begin position="42"/>
        <end position="139"/>
    </location>
</feature>
<dbReference type="Gene3D" id="1.10.287.90">
    <property type="match status" value="1"/>
</dbReference>
<evidence type="ECO:0000256" key="7">
    <source>
        <dbReference type="ARBA" id="ARBA00022692"/>
    </source>
</evidence>
<keyword evidence="8" id="KW-0732">Signal</keyword>
<gene>
    <name evidence="18" type="primary">qoxA</name>
    <name evidence="18" type="ORF">HMPREF0556_10284</name>
</gene>
<organism evidence="18 19">
    <name type="scientific">Listeria grayi DSM 20601</name>
    <dbReference type="NCBI Taxonomy" id="525367"/>
    <lineage>
        <taxon>Bacteria</taxon>
        <taxon>Bacillati</taxon>
        <taxon>Bacillota</taxon>
        <taxon>Bacilli</taxon>
        <taxon>Bacillales</taxon>
        <taxon>Listeriaceae</taxon>
        <taxon>Listeria</taxon>
    </lineage>
</organism>
<dbReference type="PANTHER" id="PTHR22888:SF18">
    <property type="entry name" value="CYTOCHROME BO(3) UBIQUINOL OXIDASE SUBUNIT 2"/>
    <property type="match status" value="1"/>
</dbReference>
<dbReference type="InterPro" id="IPR011759">
    <property type="entry name" value="Cyt_c_oxidase_su2_TM_dom"/>
</dbReference>
<dbReference type="GO" id="GO:0016682">
    <property type="term" value="F:oxidoreductase activity, acting on diphenols and related substances as donors, oxygen as acceptor"/>
    <property type="evidence" value="ECO:0007669"/>
    <property type="project" value="InterPro"/>
</dbReference>
<dbReference type="PROSITE" id="PS50999">
    <property type="entry name" value="COX2_TM"/>
    <property type="match status" value="1"/>
</dbReference>
<keyword evidence="11 18" id="KW-0560">Oxidoreductase</keyword>
<dbReference type="Gene3D" id="2.60.40.420">
    <property type="entry name" value="Cupredoxins - blue copper proteins"/>
    <property type="match status" value="1"/>
</dbReference>
<keyword evidence="6" id="KW-0679">Respiratory chain</keyword>
<dbReference type="GO" id="GO:0005507">
    <property type="term" value="F:copper ion binding"/>
    <property type="evidence" value="ECO:0007669"/>
    <property type="project" value="InterPro"/>
</dbReference>
<evidence type="ECO:0000256" key="15">
    <source>
        <dbReference type="SAM" id="Phobius"/>
    </source>
</evidence>
<evidence type="ECO:0000313" key="19">
    <source>
        <dbReference type="Proteomes" id="UP000010119"/>
    </source>
</evidence>
<comment type="similarity">
    <text evidence="3">Belongs to the cytochrome c oxidase subunit 2 family.</text>
</comment>
<feature type="compositionally biased region" description="Basic and acidic residues" evidence="14">
    <location>
        <begin position="357"/>
        <end position="373"/>
    </location>
</feature>
<comment type="caution">
    <text evidence="18">The sequence shown here is derived from an EMBL/GenBank/DDBJ whole genome shotgun (WGS) entry which is preliminary data.</text>
</comment>
<protein>
    <recommendedName>
        <fullName evidence="13">Quinol oxidase polypeptide II</fullName>
    </recommendedName>
</protein>
<dbReference type="InterPro" id="IPR045187">
    <property type="entry name" value="CcO_II"/>
</dbReference>
<dbReference type="SUPFAM" id="SSF49503">
    <property type="entry name" value="Cupredoxins"/>
    <property type="match status" value="1"/>
</dbReference>
<sequence>MSSQKYLSAKYCNHIKRKEGILVSKLLKSLLLTGIVATIAFVSGCGDLTVLDPKGPVAKEQSNLILYSVIFMLAIVLTIFVLFTIILFKYRDRKDDSNYEPNMHGSKKLEVLWTLIPVIIVIALSIPTVKTIYSAEEAPKVSSHKEPLVIYATSADWKWIFSYPDQSIETVNYVNIPTDRPVLFKLTSVDTMTSFWIPQLGGQKYAMTGMTMNLYLQADEAGTYKGRNANFNGEGFADQKFQVVAQSDKKFDAWVKKAQSSAPKITQDKYDRLILPGHSKEQTYTGTHLAFVDPAADPEYVFYAYKRFGYKLNNPHNPNVKEHIAKEPLLPPRKVQITNPQFERHNMKPQLIKNGEGYHVDQHREKEMKKLEDDMQTNDFNKKEDDK</sequence>
<evidence type="ECO:0000256" key="9">
    <source>
        <dbReference type="ARBA" id="ARBA00022982"/>
    </source>
</evidence>
<keyword evidence="5" id="KW-1003">Cell membrane</keyword>
<reference evidence="18" key="1">
    <citation type="submission" date="2010-06" db="EMBL/GenBank/DDBJ databases">
        <authorList>
            <person name="Muzny D."/>
            <person name="Qin X."/>
            <person name="Buhay C."/>
            <person name="Dugan-Rocha S."/>
            <person name="Ding Y."/>
            <person name="Chen G."/>
            <person name="Hawes A."/>
            <person name="Holder M."/>
            <person name="Jhangiani S."/>
            <person name="Johnson A."/>
            <person name="Khan Z."/>
            <person name="Li Z."/>
            <person name="Liu W."/>
            <person name="Liu X."/>
            <person name="Perez L."/>
            <person name="Shen H."/>
            <person name="Wang Q."/>
            <person name="Watt J."/>
            <person name="Xi L."/>
            <person name="Xin Y."/>
            <person name="Zhou J."/>
            <person name="Deng J."/>
            <person name="Jiang H."/>
            <person name="Liu Y."/>
            <person name="Qu J."/>
            <person name="Song X.-Z."/>
            <person name="Zhang L."/>
            <person name="Villasana D."/>
            <person name="Johnson A."/>
            <person name="Liu J."/>
            <person name="Liyanage D."/>
            <person name="Lorensuhewa L."/>
            <person name="Robinson T."/>
            <person name="Song A."/>
            <person name="Song B.-B."/>
            <person name="Dinh H."/>
            <person name="Thornton R."/>
            <person name="Coyle M."/>
            <person name="Francisco L."/>
            <person name="Jackson L."/>
            <person name="Javaid M."/>
            <person name="Korchina V."/>
            <person name="Kovar C."/>
            <person name="Mata R."/>
            <person name="Mathew T."/>
            <person name="Ngo R."/>
            <person name="Nguyen L."/>
            <person name="Nguyen N."/>
            <person name="Okwuonu G."/>
            <person name="Ongeri F."/>
            <person name="Pham C."/>
            <person name="Simmons D."/>
            <person name="Wilczek-Boney K."/>
            <person name="Hale W."/>
            <person name="Jakkamsetti A."/>
            <person name="Pham P."/>
            <person name="Ruth R."/>
            <person name="San Lucas F."/>
            <person name="Warren J."/>
            <person name="Zhang J."/>
            <person name="Zhao Z."/>
            <person name="Zhou C."/>
            <person name="Zhu D."/>
            <person name="Lee S."/>
            <person name="Bess C."/>
            <person name="Blankenburg K."/>
            <person name="Forbes L."/>
            <person name="Fu Q."/>
            <person name="Gubbala S."/>
            <person name="Hirani K."/>
            <person name="Jayaseelan J.C."/>
            <person name="Lara F."/>
            <person name="Munidasa M."/>
            <person name="Palculict T."/>
            <person name="Patil S."/>
            <person name="Pu L.-L."/>
            <person name="Saada N."/>
            <person name="Tang L."/>
            <person name="Weissenberger G."/>
            <person name="Zhu Y."/>
            <person name="Hemphill L."/>
            <person name="Shang Y."/>
            <person name="Youmans B."/>
            <person name="Ayvaz T."/>
            <person name="Ross M."/>
            <person name="Santibanez J."/>
            <person name="Aqrawi P."/>
            <person name="Gross S."/>
            <person name="Joshi V."/>
            <person name="Fowler G."/>
            <person name="Nazareth L."/>
            <person name="Reid J."/>
            <person name="Worley K."/>
            <person name="Petrosino J."/>
            <person name="Highlander S."/>
            <person name="Gibbs R."/>
        </authorList>
    </citation>
    <scope>NUCLEOTIDE SEQUENCE [LARGE SCALE GENOMIC DNA]</scope>
    <source>
        <strain evidence="18">DSM 20601</strain>
    </source>
</reference>
<evidence type="ECO:0000256" key="11">
    <source>
        <dbReference type="ARBA" id="ARBA00023002"/>
    </source>
</evidence>